<dbReference type="Gene3D" id="3.40.50.150">
    <property type="entry name" value="Vaccinia Virus protein VP39"/>
    <property type="match status" value="1"/>
</dbReference>
<gene>
    <name evidence="4" type="ORF">Q4F19_04445</name>
</gene>
<dbReference type="PANTHER" id="PTHR43861:SF1">
    <property type="entry name" value="TRANS-ACONITATE 2-METHYLTRANSFERASE"/>
    <property type="match status" value="1"/>
</dbReference>
<proteinExistence type="predicted"/>
<dbReference type="InterPro" id="IPR029063">
    <property type="entry name" value="SAM-dependent_MTases_sf"/>
</dbReference>
<dbReference type="GO" id="GO:0008168">
    <property type="term" value="F:methyltransferase activity"/>
    <property type="evidence" value="ECO:0007669"/>
    <property type="project" value="UniProtKB-KW"/>
</dbReference>
<dbReference type="CDD" id="cd02440">
    <property type="entry name" value="AdoMet_MTases"/>
    <property type="match status" value="1"/>
</dbReference>
<evidence type="ECO:0000256" key="2">
    <source>
        <dbReference type="ARBA" id="ARBA00022679"/>
    </source>
</evidence>
<evidence type="ECO:0000259" key="3">
    <source>
        <dbReference type="Pfam" id="PF13649"/>
    </source>
</evidence>
<dbReference type="Proteomes" id="UP001169764">
    <property type="component" value="Unassembled WGS sequence"/>
</dbReference>
<protein>
    <submittedName>
        <fullName evidence="4">Methyltransferase domain-containing protein</fullName>
    </submittedName>
</protein>
<name>A0ABT8Y7F0_9SPHN</name>
<evidence type="ECO:0000256" key="1">
    <source>
        <dbReference type="ARBA" id="ARBA00022603"/>
    </source>
</evidence>
<organism evidence="4 5">
    <name type="scientific">Sphingomonas natans</name>
    <dbReference type="NCBI Taxonomy" id="3063330"/>
    <lineage>
        <taxon>Bacteria</taxon>
        <taxon>Pseudomonadati</taxon>
        <taxon>Pseudomonadota</taxon>
        <taxon>Alphaproteobacteria</taxon>
        <taxon>Sphingomonadales</taxon>
        <taxon>Sphingomonadaceae</taxon>
        <taxon>Sphingomonas</taxon>
    </lineage>
</organism>
<dbReference type="EMBL" id="JAUOTP010000002">
    <property type="protein sequence ID" value="MDO6413625.1"/>
    <property type="molecule type" value="Genomic_DNA"/>
</dbReference>
<reference evidence="4" key="1">
    <citation type="submission" date="2023-07" db="EMBL/GenBank/DDBJ databases">
        <authorList>
            <person name="Kim M."/>
        </authorList>
    </citation>
    <scope>NUCLEOTIDE SEQUENCE</scope>
    <source>
        <strain evidence="4">BIUV-7</strain>
    </source>
</reference>
<dbReference type="PANTHER" id="PTHR43861">
    <property type="entry name" value="TRANS-ACONITATE 2-METHYLTRANSFERASE-RELATED"/>
    <property type="match status" value="1"/>
</dbReference>
<dbReference type="PROSITE" id="PS51257">
    <property type="entry name" value="PROKAR_LIPOPROTEIN"/>
    <property type="match status" value="1"/>
</dbReference>
<feature type="domain" description="Methyltransferase" evidence="3">
    <location>
        <begin position="72"/>
        <end position="168"/>
    </location>
</feature>
<dbReference type="Pfam" id="PF13649">
    <property type="entry name" value="Methyltransf_25"/>
    <property type="match status" value="1"/>
</dbReference>
<evidence type="ECO:0000313" key="4">
    <source>
        <dbReference type="EMBL" id="MDO6413625.1"/>
    </source>
</evidence>
<keyword evidence="1 4" id="KW-0489">Methyltransferase</keyword>
<sequence length="233" mass="24674">MGKALGIGAALLLAACGRTTIPPTRDAAGFPLPDRPVAGIVSAAWSNEADRERAGESMAVIGAAGVRPGMTVADIGAGEGYYTLALSKAVGAQGKVFAEDIVPSYVSALRRRLRDARIENVELIQGAPDDAKLPAGHFDRIFLVHMYHEISQPYGLLWRLRPALKPGGRIVIVDADRPTARHGTPPRLLACELATAGYRSVDRRDMPEAGGYLAMFEAAGEAPAPATIRPCRP</sequence>
<evidence type="ECO:0000313" key="5">
    <source>
        <dbReference type="Proteomes" id="UP001169764"/>
    </source>
</evidence>
<comment type="caution">
    <text evidence="4">The sequence shown here is derived from an EMBL/GenBank/DDBJ whole genome shotgun (WGS) entry which is preliminary data.</text>
</comment>
<dbReference type="RefSeq" id="WP_303540224.1">
    <property type="nucleotide sequence ID" value="NZ_JAUOTP010000002.1"/>
</dbReference>
<accession>A0ABT8Y7F0</accession>
<keyword evidence="5" id="KW-1185">Reference proteome</keyword>
<dbReference type="GO" id="GO:0032259">
    <property type="term" value="P:methylation"/>
    <property type="evidence" value="ECO:0007669"/>
    <property type="project" value="UniProtKB-KW"/>
</dbReference>
<dbReference type="InterPro" id="IPR041698">
    <property type="entry name" value="Methyltransf_25"/>
</dbReference>
<keyword evidence="2" id="KW-0808">Transferase</keyword>
<dbReference type="SUPFAM" id="SSF53335">
    <property type="entry name" value="S-adenosyl-L-methionine-dependent methyltransferases"/>
    <property type="match status" value="1"/>
</dbReference>